<reference evidence="8" key="1">
    <citation type="submission" date="2025-08" db="UniProtKB">
        <authorList>
            <consortium name="RefSeq"/>
        </authorList>
    </citation>
    <scope>IDENTIFICATION</scope>
</reference>
<evidence type="ECO:0000313" key="8">
    <source>
        <dbReference type="RefSeq" id="XP_026193101.1"/>
    </source>
</evidence>
<keyword evidence="4 6" id="KW-0472">Membrane</keyword>
<dbReference type="PANTHER" id="PTHR43220">
    <property type="match status" value="1"/>
</dbReference>
<evidence type="ECO:0000256" key="5">
    <source>
        <dbReference type="ARBA" id="ARBA00025797"/>
    </source>
</evidence>
<dbReference type="RefSeq" id="XP_026193101.1">
    <property type="nucleotide sequence ID" value="XM_026337316.1"/>
</dbReference>
<dbReference type="OrthoDB" id="3364966at2759"/>
<evidence type="ECO:0000256" key="3">
    <source>
        <dbReference type="ARBA" id="ARBA00022989"/>
    </source>
</evidence>
<feature type="transmembrane region" description="Helical" evidence="6">
    <location>
        <begin position="151"/>
        <end position="172"/>
    </location>
</feature>
<accession>A0A6P6RYU6</accession>
<evidence type="ECO:0000256" key="1">
    <source>
        <dbReference type="ARBA" id="ARBA00004141"/>
    </source>
</evidence>
<protein>
    <submittedName>
        <fullName evidence="8">Uncharacterized protein LOC34620642</fullName>
    </submittedName>
</protein>
<feature type="transmembrane region" description="Helical" evidence="6">
    <location>
        <begin position="117"/>
        <end position="145"/>
    </location>
</feature>
<keyword evidence="2 6" id="KW-0812">Transmembrane</keyword>
<dbReference type="GO" id="GO:0016020">
    <property type="term" value="C:membrane"/>
    <property type="evidence" value="ECO:0007669"/>
    <property type="project" value="UniProtKB-SubCell"/>
</dbReference>
<comment type="subcellular location">
    <subcellularLocation>
        <location evidence="1">Membrane</location>
        <topology evidence="1">Multi-pass membrane protein</topology>
    </subcellularLocation>
</comment>
<proteinExistence type="inferred from homology"/>
<gene>
    <name evidence="8" type="primary">LOC34620642</name>
</gene>
<keyword evidence="3 6" id="KW-1133">Transmembrane helix</keyword>
<dbReference type="InterPro" id="IPR045014">
    <property type="entry name" value="TM41A/B"/>
</dbReference>
<evidence type="ECO:0000256" key="6">
    <source>
        <dbReference type="SAM" id="Phobius"/>
    </source>
</evidence>
<name>A0A6P6RYU6_9EIME</name>
<dbReference type="GeneID" id="34620642"/>
<evidence type="ECO:0000256" key="4">
    <source>
        <dbReference type="ARBA" id="ARBA00023136"/>
    </source>
</evidence>
<comment type="similarity">
    <text evidence="5">Belongs to the TMEM41 family.</text>
</comment>
<dbReference type="Proteomes" id="UP000515125">
    <property type="component" value="Unplaced"/>
</dbReference>
<sequence length="316" mass="33100">MPIAANAAALPEGETVLAAAAANILCIGVLKPKQSNPNKLEKCPFSFRCVDARAAQVHRAPWAVGCSKELFRGVCTSFILVLIVNEKLLPLDYAATATSGIPAAFLPWPLATRGCTAAAAAAATVAAASAAAASGLAMAVTLLLGALYSPLFAFSLASLLSAVGPSLAYFMFKASGRPLVVRFFPNQLQRMRRLIHPKQSSGNRGRHRSPLPIEHKEIACKTGASATHQKQSKTWETQLDLMLTILFLRVSPFPNLVINAASPVLDVPFGPFFVATWLGLMPNSALFVSMGSALGSLDSLSSGEAAAAPAGRSMSI</sequence>
<evidence type="ECO:0000313" key="7">
    <source>
        <dbReference type="Proteomes" id="UP000515125"/>
    </source>
</evidence>
<dbReference type="AlphaFoldDB" id="A0A6P6RYU6"/>
<organism evidence="7 8">
    <name type="scientific">Cyclospora cayetanensis</name>
    <dbReference type="NCBI Taxonomy" id="88456"/>
    <lineage>
        <taxon>Eukaryota</taxon>
        <taxon>Sar</taxon>
        <taxon>Alveolata</taxon>
        <taxon>Apicomplexa</taxon>
        <taxon>Conoidasida</taxon>
        <taxon>Coccidia</taxon>
        <taxon>Eucoccidiorida</taxon>
        <taxon>Eimeriorina</taxon>
        <taxon>Eimeriidae</taxon>
        <taxon>Cyclospora</taxon>
    </lineage>
</organism>
<dbReference type="PANTHER" id="PTHR43220:SF18">
    <property type="entry name" value="TRANSMEMBRANE PROTEIN 41B"/>
    <property type="match status" value="1"/>
</dbReference>
<evidence type="ECO:0000256" key="2">
    <source>
        <dbReference type="ARBA" id="ARBA00022692"/>
    </source>
</evidence>
<keyword evidence="7" id="KW-1185">Reference proteome</keyword>